<evidence type="ECO:0000313" key="3">
    <source>
        <dbReference type="EMBL" id="JAT48098.1"/>
    </source>
</evidence>
<evidence type="ECO:0000256" key="2">
    <source>
        <dbReference type="SAM" id="Phobius"/>
    </source>
</evidence>
<dbReference type="AlphaFoldDB" id="A0A1D1Y0B9"/>
<accession>A0A1D1Y0B9</accession>
<protein>
    <submittedName>
        <fullName evidence="3">Variable small protein 6</fullName>
    </submittedName>
</protein>
<keyword evidence="2" id="KW-0472">Membrane</keyword>
<feature type="compositionally biased region" description="Pro residues" evidence="1">
    <location>
        <begin position="13"/>
        <end position="22"/>
    </location>
</feature>
<name>A0A1D1Y0B9_9ARAE</name>
<keyword evidence="2" id="KW-0812">Transmembrane</keyword>
<organism evidence="3">
    <name type="scientific">Anthurium amnicola</name>
    <dbReference type="NCBI Taxonomy" id="1678845"/>
    <lineage>
        <taxon>Eukaryota</taxon>
        <taxon>Viridiplantae</taxon>
        <taxon>Streptophyta</taxon>
        <taxon>Embryophyta</taxon>
        <taxon>Tracheophyta</taxon>
        <taxon>Spermatophyta</taxon>
        <taxon>Magnoliopsida</taxon>
        <taxon>Liliopsida</taxon>
        <taxon>Araceae</taxon>
        <taxon>Pothoideae</taxon>
        <taxon>Potheae</taxon>
        <taxon>Anthurium</taxon>
    </lineage>
</organism>
<feature type="region of interest" description="Disordered" evidence="1">
    <location>
        <begin position="1"/>
        <end position="22"/>
    </location>
</feature>
<proteinExistence type="predicted"/>
<feature type="non-terminal residue" evidence="3">
    <location>
        <position position="1"/>
    </location>
</feature>
<reference evidence="3" key="1">
    <citation type="submission" date="2015-07" db="EMBL/GenBank/DDBJ databases">
        <title>Transcriptome Assembly of Anthurium amnicola.</title>
        <authorList>
            <person name="Suzuki J."/>
        </authorList>
    </citation>
    <scope>NUCLEOTIDE SEQUENCE</scope>
</reference>
<dbReference type="EMBL" id="GDJX01019838">
    <property type="protein sequence ID" value="JAT48098.1"/>
    <property type="molecule type" value="Transcribed_RNA"/>
</dbReference>
<feature type="transmembrane region" description="Helical" evidence="2">
    <location>
        <begin position="27"/>
        <end position="46"/>
    </location>
</feature>
<gene>
    <name evidence="3" type="primary">vsp6</name>
    <name evidence="3" type="ORF">g.130242</name>
</gene>
<sequence length="124" mass="13250">AVQRTRRLSLSPSPVPAPPPPQTNMSALRFLVICTLAVFFFAQFVLSRPDAPTEEGSLKSVEAKVSVAVEDLRKAVGDMFKNLTDAIQTEINKNPQASELLKNVTESLSSAAAQVKSAITPANA</sequence>
<evidence type="ECO:0000256" key="1">
    <source>
        <dbReference type="SAM" id="MobiDB-lite"/>
    </source>
</evidence>
<keyword evidence="2" id="KW-1133">Transmembrane helix</keyword>